<evidence type="ECO:0000256" key="2">
    <source>
        <dbReference type="SAM" id="MobiDB-lite"/>
    </source>
</evidence>
<dbReference type="CDD" id="cd00303">
    <property type="entry name" value="retropepsin_like"/>
    <property type="match status" value="1"/>
</dbReference>
<dbReference type="InterPro" id="IPR056647">
    <property type="entry name" value="DUF7745"/>
</dbReference>
<dbReference type="Pfam" id="PF24924">
    <property type="entry name" value="DUF7745"/>
    <property type="match status" value="2"/>
</dbReference>
<proteinExistence type="predicted"/>
<feature type="compositionally biased region" description="Basic and acidic residues" evidence="2">
    <location>
        <begin position="719"/>
        <end position="747"/>
    </location>
</feature>
<dbReference type="GO" id="GO:0003676">
    <property type="term" value="F:nucleic acid binding"/>
    <property type="evidence" value="ECO:0007669"/>
    <property type="project" value="InterPro"/>
</dbReference>
<feature type="coiled-coil region" evidence="1">
    <location>
        <begin position="601"/>
        <end position="635"/>
    </location>
</feature>
<dbReference type="HOGENOM" id="CLU_001084_0_0_1"/>
<dbReference type="InterPro" id="IPR005162">
    <property type="entry name" value="Retrotrans_gag_dom"/>
</dbReference>
<name>A0A061EXR3_THECC</name>
<dbReference type="PROSITE" id="PS50174">
    <property type="entry name" value="G_PATCH"/>
    <property type="match status" value="1"/>
</dbReference>
<dbReference type="eggNOG" id="KOG0017">
    <property type="taxonomic scope" value="Eukaryota"/>
</dbReference>
<dbReference type="Gene3D" id="2.40.70.10">
    <property type="entry name" value="Acid Proteases"/>
    <property type="match status" value="1"/>
</dbReference>
<gene>
    <name evidence="4" type="ORF">TCM_024883</name>
</gene>
<protein>
    <recommendedName>
        <fullName evidence="3">G-patch domain-containing protein</fullName>
    </recommendedName>
</protein>
<dbReference type="InterPro" id="IPR021109">
    <property type="entry name" value="Peptidase_aspartic_dom_sf"/>
</dbReference>
<reference evidence="4 5" key="1">
    <citation type="journal article" date="2013" name="Genome Biol.">
        <title>The genome sequence of the most widely cultivated cacao type and its use to identify candidate genes regulating pod color.</title>
        <authorList>
            <person name="Motamayor J.C."/>
            <person name="Mockaitis K."/>
            <person name="Schmutz J."/>
            <person name="Haiminen N."/>
            <person name="Iii D.L."/>
            <person name="Cornejo O."/>
            <person name="Findley S.D."/>
            <person name="Zheng P."/>
            <person name="Utro F."/>
            <person name="Royaert S."/>
            <person name="Saski C."/>
            <person name="Jenkins J."/>
            <person name="Podicheti R."/>
            <person name="Zhao M."/>
            <person name="Scheffler B.E."/>
            <person name="Stack J.C."/>
            <person name="Feltus F.A."/>
            <person name="Mustiga G.M."/>
            <person name="Amores F."/>
            <person name="Phillips W."/>
            <person name="Marelli J.P."/>
            <person name="May G.D."/>
            <person name="Shapiro H."/>
            <person name="Ma J."/>
            <person name="Bustamante C.D."/>
            <person name="Schnell R.J."/>
            <person name="Main D."/>
            <person name="Gilbert D."/>
            <person name="Parida L."/>
            <person name="Kuhn D.N."/>
        </authorList>
    </citation>
    <scope>NUCLEOTIDE SEQUENCE [LARGE SCALE GENOMIC DNA]</scope>
    <source>
        <strain evidence="5">cv. Matina 1-6</strain>
    </source>
</reference>
<evidence type="ECO:0000313" key="5">
    <source>
        <dbReference type="Proteomes" id="UP000026915"/>
    </source>
</evidence>
<feature type="domain" description="G-patch" evidence="3">
    <location>
        <begin position="1653"/>
        <end position="1699"/>
    </location>
</feature>
<dbReference type="InterPro" id="IPR000467">
    <property type="entry name" value="G_patch_dom"/>
</dbReference>
<evidence type="ECO:0000259" key="3">
    <source>
        <dbReference type="PROSITE" id="PS50174"/>
    </source>
</evidence>
<dbReference type="Pfam" id="PF03732">
    <property type="entry name" value="Retrotrans_gag"/>
    <property type="match status" value="1"/>
</dbReference>
<keyword evidence="5" id="KW-1185">Reference proteome</keyword>
<dbReference type="Proteomes" id="UP000026915">
    <property type="component" value="Chromosome 5"/>
</dbReference>
<feature type="region of interest" description="Disordered" evidence="2">
    <location>
        <begin position="640"/>
        <end position="747"/>
    </location>
</feature>
<accession>A0A061EXR3</accession>
<dbReference type="EMBL" id="CM001883">
    <property type="protein sequence ID" value="EOY09468.1"/>
    <property type="molecule type" value="Genomic_DNA"/>
</dbReference>
<keyword evidence="1" id="KW-0175">Coiled coil</keyword>
<dbReference type="PANTHER" id="PTHR32108:SF5">
    <property type="entry name" value="DYNACTIN SUBUNIT 1-LIKE"/>
    <property type="match status" value="1"/>
</dbReference>
<organism evidence="4 5">
    <name type="scientific">Theobroma cacao</name>
    <name type="common">Cacao</name>
    <name type="synonym">Cocoa</name>
    <dbReference type="NCBI Taxonomy" id="3641"/>
    <lineage>
        <taxon>Eukaryota</taxon>
        <taxon>Viridiplantae</taxon>
        <taxon>Streptophyta</taxon>
        <taxon>Embryophyta</taxon>
        <taxon>Tracheophyta</taxon>
        <taxon>Spermatophyta</taxon>
        <taxon>Magnoliopsida</taxon>
        <taxon>eudicotyledons</taxon>
        <taxon>Gunneridae</taxon>
        <taxon>Pentapetalae</taxon>
        <taxon>rosids</taxon>
        <taxon>malvids</taxon>
        <taxon>Malvales</taxon>
        <taxon>Malvaceae</taxon>
        <taxon>Byttnerioideae</taxon>
        <taxon>Theobroma</taxon>
    </lineage>
</organism>
<sequence length="1804" mass="206417">MESSWPSSSYDGIYQVTQHMASTQQSEGDCLSKDHFSSLPDRVHLDLKQNDFTDLLNIWDKWGAITRANFDRKYGHIARLLKVQIDEHLLKAIVQFWDPSYRCFVFNKIDMKTGHRRKLAKMMGITSAEVDQNLRKKGDNECIPWSFLRSYIMKQRDTEQGQLVMALGIYGLVIFPKVLGHIEVRIIDFFEQVVNKANPSPSILAETLRSLNYCRRKGEGRFVGCAQLLSIWIVSHFECKVDKFRKPFHPQTAPIREFCESEWPENRTKEQWISRLRELMSVEVTWRAPWMPHHPVLYKCGNEPWVQLMGPWGAISYAPIMVRRQFGSEQFVPMTHRLNTLEFAYEEPGFLKRIEEIAQAWKKTSRVDQGRYTDEVTIGYQIWHDQRVKDVVYPKEDVLRGPVDPEPRDALLESELARKKSEAENASWKQRYEDLQKECEKMKREVSEQRKKVRKMEGKYESLNDKFSTTTSELQREIQVRENRGNELQTHNDGLRRQVRFQQESIQLLRQEYEELEGVMTTYQQEYERLKQQSTRIQEWGESYRQAYTEKYDQMDYLVWQMREVAYKARSMAWKTDILRSQIFPVGKQEQQLIKYLDERARIMEEEQRERMDRMERAQEEMREQLAKMMKLMMSLSKGKRAIEEPAPSENPPAQDSGNQREDPPYPPGFTPPHAQTSQRVHPQVMPSVYYNAPPPMGHQPTHGQFGPYLGVNPIEPIHVPDLDDPKEQEKLRKDSSQTRENEKDQKKYDLLEERLRAIEGVDRFGTMDATELCLVPDVLIPAKFKVPEFEKYDETKCPMAHITMNCRKMAAQSHDDKLLIHLFQDSLTGSAARWYVQLDRNRIKTWKDLARAFIAQYKHVAELAPDRLSLQTMEKKQSENFKEYAQRWRDTAAQVQPPLTDKEMTVLFINTLRAPFYERLIGNATKNFTDLVLSGEIIEGAIKSGKIEGHEVASSKKGSTPRKKEGDVQAVAHDSQQAHNFNLYYPYPPYQPFYPHIGNITQNPYVYQPIPQPTFQTNVLPQTPPPRPIASTNNPGHGQRGPKTTPERPKFDHIPVPYTTLLPQLIEKRLLTQTPLEPLRPPFPKWYDPNAHCDYHFGIQGHSTENCTALKHKVQALIKAGLLNFTKKDSSSVDGNPLLNHGRPTVNAIHEGMIRRVKKGIDEIQTPMDKVFEALSKINAITPEPIDTKELGHDLAYSCKFHMGAIGHSIQNCDGFRRKLQELMDSSIIEFYEGAEENLVGTIYGDTPAEVASSSFGANKPKPLTIFYEENKSPMNDTSPTMIRNGITIEVPSPFPYKNDKAVPWNYECNILGTASSAPQASFEDITGVGGITRSGRCYSPEVAERVEKGKPAQGEGGLKKADTFSKDQVDEFVVAPNNEVKSPVTEKEAGEFLKFIKHSEYSVVEQLTKMPAPISLLSLLLNSEAHKNALLKVLNQAYVAQDISVEKLDHIVGNITVGNFIAFNDEEIPPGGRGSNKALHITIKCKDHAVPRVLVDNGSALNVMPRSTLTKLLVDVSYMRPSRMVVRAFDGTTREVVGDIELPIKIGPCIFEVQFQVMDIAPSYNCLLGRPWIHMAGAIPSSLHQKVKFIAEGQLISVCAEEDILAIQPSSAPYVEATEEVPECSFRSFEFVNATYVGERKVIPTPRLSVATKMGVKQTVGKGCRVGLGLGKNLQGINRPLTPMKNEERFGLGYKPTKEERRKLTAQKKIKRMAQLEGKKEEFGERTIPHLYETFRSAGFIHPEAPPKVNQVLRIFDELSIHMIRDEEPDGKIPVVYPVLPGEELSNWTATELPIIFKSSKM</sequence>
<dbReference type="Gramene" id="EOY09468">
    <property type="protein sequence ID" value="EOY09468"/>
    <property type="gene ID" value="TCM_024883"/>
</dbReference>
<evidence type="ECO:0000256" key="1">
    <source>
        <dbReference type="SAM" id="Coils"/>
    </source>
</evidence>
<feature type="coiled-coil region" evidence="1">
    <location>
        <begin position="418"/>
        <end position="466"/>
    </location>
</feature>
<dbReference type="InParanoid" id="A0A061EXR3"/>
<evidence type="ECO:0000313" key="4">
    <source>
        <dbReference type="EMBL" id="EOY09468.1"/>
    </source>
</evidence>
<dbReference type="PANTHER" id="PTHR32108">
    <property type="entry name" value="DNA-DIRECTED RNA POLYMERASE SUBUNIT ALPHA"/>
    <property type="match status" value="1"/>
</dbReference>
<feature type="region of interest" description="Disordered" evidence="2">
    <location>
        <begin position="1024"/>
        <end position="1054"/>
    </location>
</feature>
<feature type="coiled-coil region" evidence="1">
    <location>
        <begin position="492"/>
        <end position="533"/>
    </location>
</feature>